<dbReference type="GO" id="GO:0005524">
    <property type="term" value="F:ATP binding"/>
    <property type="evidence" value="ECO:0007669"/>
    <property type="project" value="UniProtKB-KW"/>
</dbReference>
<dbReference type="Proteomes" id="UP000007129">
    <property type="component" value="Unassembled WGS sequence"/>
</dbReference>
<reference evidence="6 7" key="1">
    <citation type="journal article" date="2012" name="BMC Genomics">
        <title>Tools to kill: Genome of one of the most destructive plant pathogenic fungi Macrophomina phaseolina.</title>
        <authorList>
            <person name="Islam M.S."/>
            <person name="Haque M.S."/>
            <person name="Islam M.M."/>
            <person name="Emdad E.M."/>
            <person name="Halim A."/>
            <person name="Hossen Q.M.M."/>
            <person name="Hossain M.Z."/>
            <person name="Ahmed B."/>
            <person name="Rahim S."/>
            <person name="Rahman M.S."/>
            <person name="Alam M.M."/>
            <person name="Hou S."/>
            <person name="Wan X."/>
            <person name="Saito J.A."/>
            <person name="Alam M."/>
        </authorList>
    </citation>
    <scope>NUCLEOTIDE SEQUENCE [LARGE SCALE GENOMIC DNA]</scope>
    <source>
        <strain evidence="6 7">MS6</strain>
    </source>
</reference>
<name>K2RPL2_MACPH</name>
<dbReference type="GO" id="GO:0006083">
    <property type="term" value="P:acetate metabolic process"/>
    <property type="evidence" value="ECO:0007669"/>
    <property type="project" value="TreeGrafter"/>
</dbReference>
<accession>K2RPL2</accession>
<keyword evidence="4 5" id="KW-0067">ATP-binding</keyword>
<dbReference type="PROSITE" id="PS01075">
    <property type="entry name" value="ACETATE_KINASE_1"/>
    <property type="match status" value="1"/>
</dbReference>
<dbReference type="eggNOG" id="ENOG502QSJJ">
    <property type="taxonomic scope" value="Eukaryota"/>
</dbReference>
<dbReference type="HOGENOM" id="CLU_020352_1_0_1"/>
<dbReference type="VEuPathDB" id="FungiDB:MPH_10734"/>
<sequence>MSKIILSANAGSSSVKVSVYASNGKPQELKQLAEVSVSGLTAPPAKLSYERGDEKIKNKEIDGSKTQEEAFRYIIQHLLNDDGLPELQHRDDVEFVCHRVVHGGDYPKAQVIDENIYHHIETLSDLAPLHNAGALTIIRTVGKELPGSTNVAFFDSSFHSTIPEHIRTYPIDQKVAKHNKLRKYGFHGISYHFISLAVAEHLSKPLDQLNIIALHLGSGASACVIKDGRSWDTTMGLTPLAGLPGATRSGSIDPSLVFHYTHEAGMPSRSSTKEMHITQAEEILNKQSGWSALTGTTDFGKISASDAPECKLAFEIFADRILGYIGSYYLKLEGEVDALVFAGGIGEKGSKLRERIIQGTKCLGFKLDAEKNEKAAGMESVVTDVAADDSRHRVLNAMPKSGSFGSAYDLLTNPLHTESSWPVALTLKRMFLSRAKLTALWMS</sequence>
<dbReference type="AlphaFoldDB" id="K2RPL2"/>
<dbReference type="NCBIfam" id="TIGR00016">
    <property type="entry name" value="ackA"/>
    <property type="match status" value="1"/>
</dbReference>
<dbReference type="OrthoDB" id="67445at2759"/>
<comment type="catalytic activity">
    <reaction evidence="5">
        <text>acetate + ATP = acetyl phosphate + ADP</text>
        <dbReference type="Rhea" id="RHEA:11352"/>
        <dbReference type="ChEBI" id="CHEBI:22191"/>
        <dbReference type="ChEBI" id="CHEBI:30089"/>
        <dbReference type="ChEBI" id="CHEBI:30616"/>
        <dbReference type="ChEBI" id="CHEBI:456216"/>
        <dbReference type="EC" id="2.7.2.1"/>
    </reaction>
</comment>
<feature type="binding site" evidence="5">
    <location>
        <position position="9"/>
    </location>
    <ligand>
        <name>Mg(2+)</name>
        <dbReference type="ChEBI" id="CHEBI:18420"/>
    </ligand>
</feature>
<feature type="site" description="Transition state stabilizer" evidence="5">
    <location>
        <position position="187"/>
    </location>
</feature>
<dbReference type="GO" id="GO:0006085">
    <property type="term" value="P:acetyl-CoA biosynthetic process"/>
    <property type="evidence" value="ECO:0007669"/>
    <property type="project" value="UniProtKB-UniRule"/>
</dbReference>
<protein>
    <recommendedName>
        <fullName evidence="5">Probable acetate kinase</fullName>
        <ecNumber evidence="5">2.7.2.1</ecNumber>
    </recommendedName>
    <alternativeName>
        <fullName evidence="5">Acetokinase</fullName>
    </alternativeName>
</protein>
<comment type="similarity">
    <text evidence="5">Belongs to the acetokinase family.</text>
</comment>
<dbReference type="PIRSF" id="PIRSF000722">
    <property type="entry name" value="Acetate_prop_kin"/>
    <property type="match status" value="1"/>
</dbReference>
<comment type="caution">
    <text evidence="6">The sequence shown here is derived from an EMBL/GenBank/DDBJ whole genome shotgun (WGS) entry which is preliminary data.</text>
</comment>
<comment type="pathway">
    <text evidence="5">Metabolic intermediate biosynthesis; acetyl-CoA biosynthesis; acetyl-CoA from acetate: step 1/2.</text>
</comment>
<dbReference type="InterPro" id="IPR023865">
    <property type="entry name" value="Aliphatic_acid_kinase_CS"/>
</dbReference>
<keyword evidence="5" id="KW-0460">Magnesium</keyword>
<feature type="site" description="Transition state stabilizer" evidence="5">
    <location>
        <position position="248"/>
    </location>
</feature>
<dbReference type="STRING" id="1126212.K2RPL2"/>
<dbReference type="PANTHER" id="PTHR21060:SF15">
    <property type="entry name" value="ACETATE KINASE-RELATED"/>
    <property type="match status" value="1"/>
</dbReference>
<feature type="binding site" evidence="5">
    <location>
        <position position="99"/>
    </location>
    <ligand>
        <name>substrate</name>
    </ligand>
</feature>
<keyword evidence="5" id="KW-0479">Metal-binding</keyword>
<dbReference type="Gene3D" id="3.30.420.40">
    <property type="match status" value="2"/>
</dbReference>
<dbReference type="GO" id="GO:0008776">
    <property type="term" value="F:acetate kinase activity"/>
    <property type="evidence" value="ECO:0007669"/>
    <property type="project" value="UniProtKB-UniRule"/>
</dbReference>
<evidence type="ECO:0000313" key="6">
    <source>
        <dbReference type="EMBL" id="EKG12104.1"/>
    </source>
</evidence>
<evidence type="ECO:0000256" key="4">
    <source>
        <dbReference type="ARBA" id="ARBA00022840"/>
    </source>
</evidence>
<dbReference type="EC" id="2.7.2.1" evidence="5"/>
<evidence type="ECO:0000256" key="1">
    <source>
        <dbReference type="ARBA" id="ARBA00022679"/>
    </source>
</evidence>
<dbReference type="InterPro" id="IPR004372">
    <property type="entry name" value="Ac/propionate_kinase"/>
</dbReference>
<dbReference type="PROSITE" id="PS01076">
    <property type="entry name" value="ACETATE_KINASE_2"/>
    <property type="match status" value="1"/>
</dbReference>
<feature type="active site" description="Proton donor/acceptor" evidence="5">
    <location>
        <position position="155"/>
    </location>
</feature>
<dbReference type="InParanoid" id="K2RPL2"/>
<dbReference type="UniPathway" id="UPA00340">
    <property type="reaction ID" value="UER00458"/>
</dbReference>
<dbReference type="PRINTS" id="PR00471">
    <property type="entry name" value="ACETATEKNASE"/>
</dbReference>
<comment type="caution">
    <text evidence="5">Lacks conserved residue(s) required for the propagation of feature annotation.</text>
</comment>
<keyword evidence="2 5" id="KW-0547">Nucleotide-binding</keyword>
<dbReference type="InterPro" id="IPR000890">
    <property type="entry name" value="Aliphatic_acid_kin_short-chain"/>
</dbReference>
<dbReference type="SUPFAM" id="SSF53067">
    <property type="entry name" value="Actin-like ATPase domain"/>
    <property type="match status" value="2"/>
</dbReference>
<dbReference type="Pfam" id="PF00871">
    <property type="entry name" value="Acetate_kinase"/>
    <property type="match status" value="1"/>
</dbReference>
<evidence type="ECO:0000313" key="7">
    <source>
        <dbReference type="Proteomes" id="UP000007129"/>
    </source>
</evidence>
<comment type="cofactor">
    <cofactor evidence="5">
        <name>Mg(2+)</name>
        <dbReference type="ChEBI" id="CHEBI:18420"/>
    </cofactor>
</comment>
<organism evidence="6 7">
    <name type="scientific">Macrophomina phaseolina (strain MS6)</name>
    <name type="common">Charcoal rot fungus</name>
    <dbReference type="NCBI Taxonomy" id="1126212"/>
    <lineage>
        <taxon>Eukaryota</taxon>
        <taxon>Fungi</taxon>
        <taxon>Dikarya</taxon>
        <taxon>Ascomycota</taxon>
        <taxon>Pezizomycotina</taxon>
        <taxon>Dothideomycetes</taxon>
        <taxon>Dothideomycetes incertae sedis</taxon>
        <taxon>Botryosphaeriales</taxon>
        <taxon>Botryosphaeriaceae</taxon>
        <taxon>Macrophomina</taxon>
    </lineage>
</organism>
<dbReference type="PANTHER" id="PTHR21060">
    <property type="entry name" value="ACETATE KINASE"/>
    <property type="match status" value="1"/>
</dbReference>
<keyword evidence="3 5" id="KW-0418">Kinase</keyword>
<dbReference type="InterPro" id="IPR043129">
    <property type="entry name" value="ATPase_NBD"/>
</dbReference>
<gene>
    <name evidence="6" type="ORF">MPH_10734</name>
</gene>
<evidence type="ECO:0000256" key="5">
    <source>
        <dbReference type="HAMAP-Rule" id="MF_03131"/>
    </source>
</evidence>
<feature type="binding site" evidence="5">
    <location>
        <position position="16"/>
    </location>
    <ligand>
        <name>ATP</name>
        <dbReference type="ChEBI" id="CHEBI:30616"/>
    </ligand>
</feature>
<keyword evidence="1 5" id="KW-0808">Transferase</keyword>
<dbReference type="GO" id="GO:0000287">
    <property type="term" value="F:magnesium ion binding"/>
    <property type="evidence" value="ECO:0007669"/>
    <property type="project" value="UniProtKB-UniRule"/>
</dbReference>
<evidence type="ECO:0000256" key="2">
    <source>
        <dbReference type="ARBA" id="ARBA00022741"/>
    </source>
</evidence>
<feature type="binding site" evidence="5">
    <location>
        <begin position="215"/>
        <end position="219"/>
    </location>
    <ligand>
        <name>ATP</name>
        <dbReference type="ChEBI" id="CHEBI:30616"/>
    </ligand>
</feature>
<dbReference type="EMBL" id="AHHD01000458">
    <property type="protein sequence ID" value="EKG12104.1"/>
    <property type="molecule type" value="Genomic_DNA"/>
</dbReference>
<dbReference type="HAMAP" id="MF_00020">
    <property type="entry name" value="Acetate_kinase"/>
    <property type="match status" value="1"/>
</dbReference>
<proteinExistence type="inferred from homology"/>
<evidence type="ECO:0000256" key="3">
    <source>
        <dbReference type="ARBA" id="ARBA00022777"/>
    </source>
</evidence>